<dbReference type="AlphaFoldDB" id="A0A1D9G2H9"/>
<evidence type="ECO:0000313" key="1">
    <source>
        <dbReference type="EMBL" id="AOY81734.1"/>
    </source>
</evidence>
<organism evidence="1 2">
    <name type="scientific">Moorena producens (strain JHB)</name>
    <dbReference type="NCBI Taxonomy" id="1454205"/>
    <lineage>
        <taxon>Bacteria</taxon>
        <taxon>Bacillati</taxon>
        <taxon>Cyanobacteriota</taxon>
        <taxon>Cyanophyceae</taxon>
        <taxon>Coleofasciculales</taxon>
        <taxon>Coleofasciculaceae</taxon>
        <taxon>Moorena</taxon>
    </lineage>
</organism>
<name>A0A1D9G2H9_MOOP1</name>
<dbReference type="Proteomes" id="UP000176944">
    <property type="component" value="Chromosome"/>
</dbReference>
<dbReference type="EMBL" id="CP017708">
    <property type="protein sequence ID" value="AOY81734.1"/>
    <property type="molecule type" value="Genomic_DNA"/>
</dbReference>
<evidence type="ECO:0000313" key="2">
    <source>
        <dbReference type="Proteomes" id="UP000176944"/>
    </source>
</evidence>
<proteinExistence type="predicted"/>
<reference evidence="2" key="1">
    <citation type="submission" date="2016-10" db="EMBL/GenBank/DDBJ databases">
        <title>Comparative genomics uncovers the prolific and rare metabolic potential of the cyanobacterial genus Moorea.</title>
        <authorList>
            <person name="Leao T."/>
            <person name="Castelao G."/>
            <person name="Korobeynikov A."/>
            <person name="Monroe E.A."/>
            <person name="Podell S."/>
            <person name="Glukhov E."/>
            <person name="Allen E."/>
            <person name="Gerwick W.H."/>
            <person name="Gerwick L."/>
        </authorList>
    </citation>
    <scope>NUCLEOTIDE SEQUENCE [LARGE SCALE GENOMIC DNA]</scope>
    <source>
        <strain evidence="2">JHB</strain>
    </source>
</reference>
<protein>
    <submittedName>
        <fullName evidence="1">Uncharacterized protein</fullName>
    </submittedName>
</protein>
<accession>A0A1D9G2H9</accession>
<gene>
    <name evidence="1" type="ORF">BJP36_19275</name>
</gene>
<sequence length="178" mass="20579">MVPSTNEIILSQTNTAECIKKPNRSIIEFSKGKSLEAIAFKRFRLSKKQKVEGSNKPIDVILPQQSFLYWNYWNRRGLEDAIKIVIACGIDSIVSRSYQAFGLNLTLEERDALIRENAELLYQAQRLKKDHYLAKEALAEPDILDDENWRLRQQIREMGGVPYDEQIGYTSNNPNEPF</sequence>